<gene>
    <name evidence="1" type="ORF">PGIGA_G00079940</name>
</gene>
<comment type="caution">
    <text evidence="1">The sequence shown here is derived from an EMBL/GenBank/DDBJ whole genome shotgun (WGS) entry which is preliminary data.</text>
</comment>
<sequence length="475" mass="52205">MEHLSRTMSSLGFFLLLVFGWTHSQTTNYTRPVFKCGGNVEGDSGFIGSEDFPSYYKPDSKCTWYITVPEGNVVTLSFRIFDLEADTLCRYDFLDVYNGHSNMAQKLGRFCGTFRPGTLISTSNTMMLQMESDSGTGGRGFLVHFVGTKPHVNEEQFCGGKLTKPQGTIKTPNWPEKNYPPGISCSWLITVDPDKVIEVKFDKFDVERDTYCRFDYVAFYNGGERDVSRRIGRYCGDKAPEPIVTNGNVLLVQFVSDQSVTSDGFIASYASVPRGHSPQPGSRVHSLPTVPRLPVAPTRKPVTTKPTKVPTTTTTTTTTAAPRRPPANPDHPARPPIRRPESGRPDPARPGPNPLCPKTCKRDGSIKTSFCSSEFVITGTVTALSSASQGRLLATVSIIKAYKAGRLTITQAGETMTVKLVLKCRTCPVLRRGQNFILMGQVDEDGRGVLPPGSFTALYKAPHHKILTSLNNQPC</sequence>
<accession>A0ACC5XA50</accession>
<dbReference type="Proteomes" id="UP000829447">
    <property type="component" value="Linkage Group LG17"/>
</dbReference>
<protein>
    <submittedName>
        <fullName evidence="1">Uncharacterized protein</fullName>
    </submittedName>
</protein>
<dbReference type="EMBL" id="CM040470">
    <property type="protein sequence ID" value="MCI4387949.1"/>
    <property type="molecule type" value="Genomic_DNA"/>
</dbReference>
<keyword evidence="2" id="KW-1185">Reference proteome</keyword>
<proteinExistence type="predicted"/>
<reference evidence="1 2" key="1">
    <citation type="journal article" date="2022" name="bioRxiv">
        <title>An ancient truncated duplication of the anti-Mullerian hormone receptor type 2 gene is a potential conserved master sex determinant in the Pangasiidae catfish family.</title>
        <authorList>
            <person name="Wen M."/>
            <person name="Pan Q."/>
            <person name="Jouanno E."/>
            <person name="Montfort J."/>
            <person name="Zahm M."/>
            <person name="Cabau C."/>
            <person name="Klopp C."/>
            <person name="Iampietro C."/>
            <person name="Roques C."/>
            <person name="Bouchez O."/>
            <person name="Castinel A."/>
            <person name="Donnadieu C."/>
            <person name="Parrinello H."/>
            <person name="Poncet C."/>
            <person name="Belmonte E."/>
            <person name="Gautier V."/>
            <person name="Avarre J.-C."/>
            <person name="Dugue R."/>
            <person name="Gustiano R."/>
            <person name="Ha T.T.T."/>
            <person name="Campet M."/>
            <person name="Sriphairoj K."/>
            <person name="Ribolli J."/>
            <person name="de Almeida F.L."/>
            <person name="Desvignes T."/>
            <person name="Postlethwait J.H."/>
            <person name="Bucao C.F."/>
            <person name="Robinson-Rechavi M."/>
            <person name="Bobe J."/>
            <person name="Herpin A."/>
            <person name="Guiguen Y."/>
        </authorList>
    </citation>
    <scope>NUCLEOTIDE SEQUENCE [LARGE SCALE GENOMIC DNA]</scope>
    <source>
        <strain evidence="1">YG-Dec2019</strain>
    </source>
</reference>
<name>A0ACC5XA50_PANGG</name>
<evidence type="ECO:0000313" key="1">
    <source>
        <dbReference type="EMBL" id="MCI4387949.1"/>
    </source>
</evidence>
<evidence type="ECO:0000313" key="2">
    <source>
        <dbReference type="Proteomes" id="UP000829447"/>
    </source>
</evidence>
<organism evidence="1 2">
    <name type="scientific">Pangasianodon gigas</name>
    <name type="common">Mekong giant catfish</name>
    <name type="synonym">Pangasius gigas</name>
    <dbReference type="NCBI Taxonomy" id="30993"/>
    <lineage>
        <taxon>Eukaryota</taxon>
        <taxon>Metazoa</taxon>
        <taxon>Chordata</taxon>
        <taxon>Craniata</taxon>
        <taxon>Vertebrata</taxon>
        <taxon>Euteleostomi</taxon>
        <taxon>Actinopterygii</taxon>
        <taxon>Neopterygii</taxon>
        <taxon>Teleostei</taxon>
        <taxon>Ostariophysi</taxon>
        <taxon>Siluriformes</taxon>
        <taxon>Pangasiidae</taxon>
        <taxon>Pangasianodon</taxon>
    </lineage>
</organism>